<evidence type="ECO:0000259" key="4">
    <source>
        <dbReference type="Pfam" id="PF13649"/>
    </source>
</evidence>
<proteinExistence type="predicted"/>
<dbReference type="GO" id="GO:0032259">
    <property type="term" value="P:methylation"/>
    <property type="evidence" value="ECO:0007669"/>
    <property type="project" value="UniProtKB-KW"/>
</dbReference>
<dbReference type="OrthoDB" id="9791837at2"/>
<dbReference type="SUPFAM" id="SSF53335">
    <property type="entry name" value="S-adenosyl-L-methionine-dependent methyltransferases"/>
    <property type="match status" value="1"/>
</dbReference>
<dbReference type="Pfam" id="PF13649">
    <property type="entry name" value="Methyltransf_25"/>
    <property type="match status" value="1"/>
</dbReference>
<dbReference type="PANTHER" id="PTHR16458:SF2">
    <property type="entry name" value="GLYCINE N-METHYLTRANSFERASE"/>
    <property type="match status" value="1"/>
</dbReference>
<keyword evidence="1" id="KW-0489">Methyltransferase</keyword>
<dbReference type="Gene3D" id="3.40.50.150">
    <property type="entry name" value="Vaccinia Virus protein VP39"/>
    <property type="match status" value="1"/>
</dbReference>
<name>A0A1S2LJM6_9BACI</name>
<sequence length="234" mass="26368">MNFYKQLSEFYDTIFPLNEQSVTFIKSKITKGPILDLAAGTGNHSIALAKLGYKVTATDLDQNMVEKIKEKAAANNVPIETHQLAMEELDQFQETRFTTIICIGNSFVHLQSFEDVANVVSEMYDLLDAGGKLFIQTVNYDRVLSDGITKLPDIERENIAFYRTYEHQQDKIIFKGTLTVADQTYENEVSLLPLTSEQLGQILREANFTVNMYGSFKGEPFEITSPALVVEATK</sequence>
<keyword evidence="3" id="KW-0949">S-adenosyl-L-methionine</keyword>
<dbReference type="CDD" id="cd02440">
    <property type="entry name" value="AdoMet_MTases"/>
    <property type="match status" value="1"/>
</dbReference>
<feature type="domain" description="Methyltransferase" evidence="4">
    <location>
        <begin position="34"/>
        <end position="131"/>
    </location>
</feature>
<dbReference type="GO" id="GO:0046498">
    <property type="term" value="P:S-adenosylhomocysteine metabolic process"/>
    <property type="evidence" value="ECO:0007669"/>
    <property type="project" value="TreeGrafter"/>
</dbReference>
<dbReference type="RefSeq" id="WP_071313392.1">
    <property type="nucleotide sequence ID" value="NZ_MLQQ01000021.1"/>
</dbReference>
<gene>
    <name evidence="5" type="ORF">BKP35_10950</name>
</gene>
<dbReference type="GO" id="GO:0042802">
    <property type="term" value="F:identical protein binding"/>
    <property type="evidence" value="ECO:0007669"/>
    <property type="project" value="TreeGrafter"/>
</dbReference>
<dbReference type="GO" id="GO:0006730">
    <property type="term" value="P:one-carbon metabolic process"/>
    <property type="evidence" value="ECO:0007669"/>
    <property type="project" value="TreeGrafter"/>
</dbReference>
<evidence type="ECO:0000256" key="2">
    <source>
        <dbReference type="ARBA" id="ARBA00022679"/>
    </source>
</evidence>
<accession>A0A1S2LJM6</accession>
<dbReference type="AlphaFoldDB" id="A0A1S2LJM6"/>
<dbReference type="GO" id="GO:1901052">
    <property type="term" value="P:sarcosine metabolic process"/>
    <property type="evidence" value="ECO:0007669"/>
    <property type="project" value="TreeGrafter"/>
</dbReference>
<keyword evidence="6" id="KW-1185">Reference proteome</keyword>
<keyword evidence="2" id="KW-0808">Transferase</keyword>
<dbReference type="InterPro" id="IPR041698">
    <property type="entry name" value="Methyltransf_25"/>
</dbReference>
<dbReference type="GO" id="GO:0051289">
    <property type="term" value="P:protein homotetramerization"/>
    <property type="evidence" value="ECO:0007669"/>
    <property type="project" value="TreeGrafter"/>
</dbReference>
<dbReference type="GO" id="GO:0006111">
    <property type="term" value="P:regulation of gluconeogenesis"/>
    <property type="evidence" value="ECO:0007669"/>
    <property type="project" value="TreeGrafter"/>
</dbReference>
<dbReference type="InterPro" id="IPR029063">
    <property type="entry name" value="SAM-dependent_MTases_sf"/>
</dbReference>
<organism evidence="5 6">
    <name type="scientific">Anaerobacillus arseniciselenatis</name>
    <dbReference type="NCBI Taxonomy" id="85682"/>
    <lineage>
        <taxon>Bacteria</taxon>
        <taxon>Bacillati</taxon>
        <taxon>Bacillota</taxon>
        <taxon>Bacilli</taxon>
        <taxon>Bacillales</taxon>
        <taxon>Bacillaceae</taxon>
        <taxon>Anaerobacillus</taxon>
    </lineage>
</organism>
<evidence type="ECO:0000256" key="3">
    <source>
        <dbReference type="ARBA" id="ARBA00022691"/>
    </source>
</evidence>
<evidence type="ECO:0000256" key="1">
    <source>
        <dbReference type="ARBA" id="ARBA00022603"/>
    </source>
</evidence>
<evidence type="ECO:0000313" key="5">
    <source>
        <dbReference type="EMBL" id="OIJ12313.1"/>
    </source>
</evidence>
<dbReference type="GO" id="GO:0046500">
    <property type="term" value="P:S-adenosylmethionine metabolic process"/>
    <property type="evidence" value="ECO:0007669"/>
    <property type="project" value="TreeGrafter"/>
</dbReference>
<dbReference type="EMBL" id="MLQQ01000021">
    <property type="protein sequence ID" value="OIJ12313.1"/>
    <property type="molecule type" value="Genomic_DNA"/>
</dbReference>
<protein>
    <recommendedName>
        <fullName evidence="4">Methyltransferase domain-containing protein</fullName>
    </recommendedName>
</protein>
<dbReference type="GO" id="GO:0017174">
    <property type="term" value="F:glycine N-methyltransferase activity"/>
    <property type="evidence" value="ECO:0007669"/>
    <property type="project" value="InterPro"/>
</dbReference>
<dbReference type="InterPro" id="IPR014369">
    <property type="entry name" value="Gly/Sar_N_MeTrfase"/>
</dbReference>
<dbReference type="PANTHER" id="PTHR16458">
    <property type="entry name" value="GLYCINE N-METHYLTRANSFERASE"/>
    <property type="match status" value="1"/>
</dbReference>
<evidence type="ECO:0000313" key="6">
    <source>
        <dbReference type="Proteomes" id="UP000180098"/>
    </source>
</evidence>
<dbReference type="Proteomes" id="UP000180098">
    <property type="component" value="Unassembled WGS sequence"/>
</dbReference>
<comment type="caution">
    <text evidence="5">The sequence shown here is derived from an EMBL/GenBank/DDBJ whole genome shotgun (WGS) entry which is preliminary data.</text>
</comment>
<reference evidence="5 6" key="1">
    <citation type="submission" date="2016-10" db="EMBL/GenBank/DDBJ databases">
        <title>Draft genome sequences of four alkaliphilic bacteria belonging to the Anaerobacillus genus.</title>
        <authorList>
            <person name="Bassil N.M."/>
            <person name="Lloyd J.R."/>
        </authorList>
    </citation>
    <scope>NUCLEOTIDE SEQUENCE [LARGE SCALE GENOMIC DNA]</scope>
    <source>
        <strain evidence="5 6">DSM 15340</strain>
    </source>
</reference>
<dbReference type="GO" id="GO:0016594">
    <property type="term" value="F:glycine binding"/>
    <property type="evidence" value="ECO:0007669"/>
    <property type="project" value="TreeGrafter"/>
</dbReference>
<dbReference type="GO" id="GO:0005829">
    <property type="term" value="C:cytosol"/>
    <property type="evidence" value="ECO:0007669"/>
    <property type="project" value="TreeGrafter"/>
</dbReference>
<dbReference type="GO" id="GO:1904047">
    <property type="term" value="F:S-adenosyl-L-methionine binding"/>
    <property type="evidence" value="ECO:0007669"/>
    <property type="project" value="TreeGrafter"/>
</dbReference>
<dbReference type="Gene3D" id="2.20.25.110">
    <property type="entry name" value="S-adenosyl-L-methionine-dependent methyltransferases"/>
    <property type="match status" value="1"/>
</dbReference>